<dbReference type="PATRIC" id="fig|480391.4.peg.1304"/>
<dbReference type="InterPro" id="IPR047141">
    <property type="entry name" value="Stealth"/>
</dbReference>
<protein>
    <submittedName>
        <fullName evidence="5">Glycosyltransferase</fullName>
    </submittedName>
</protein>
<accession>A0A0R2NA84</accession>
<organism evidence="5 6">
    <name type="scientific">Pediococcus argentinicus</name>
    <dbReference type="NCBI Taxonomy" id="480391"/>
    <lineage>
        <taxon>Bacteria</taxon>
        <taxon>Bacillati</taxon>
        <taxon>Bacillota</taxon>
        <taxon>Bacilli</taxon>
        <taxon>Lactobacillales</taxon>
        <taxon>Lactobacillaceae</taxon>
        <taxon>Pediococcus</taxon>
    </lineage>
</organism>
<evidence type="ECO:0000256" key="3">
    <source>
        <dbReference type="ARBA" id="ARBA00023169"/>
    </source>
</evidence>
<dbReference type="InterPro" id="IPR021520">
    <property type="entry name" value="Stealth_CR2"/>
</dbReference>
<dbReference type="GO" id="GO:0016772">
    <property type="term" value="F:transferase activity, transferring phosphorus-containing groups"/>
    <property type="evidence" value="ECO:0007669"/>
    <property type="project" value="InterPro"/>
</dbReference>
<dbReference type="PANTHER" id="PTHR24045:SF0">
    <property type="entry name" value="N-ACETYLGLUCOSAMINE-1-PHOSPHOTRANSFERASE SUBUNITS ALPHA_BETA"/>
    <property type="match status" value="1"/>
</dbReference>
<evidence type="ECO:0000313" key="5">
    <source>
        <dbReference type="EMBL" id="KRO22188.1"/>
    </source>
</evidence>
<dbReference type="Proteomes" id="UP000051249">
    <property type="component" value="Unassembled WGS sequence"/>
</dbReference>
<comment type="caution">
    <text evidence="5">The sequence shown here is derived from an EMBL/GenBank/DDBJ whole genome shotgun (WGS) entry which is preliminary data.</text>
</comment>
<dbReference type="Pfam" id="PF11380">
    <property type="entry name" value="Stealth_CR2"/>
    <property type="match status" value="1"/>
</dbReference>
<feature type="domain" description="Stealth protein CR2 conserved region 2" evidence="4">
    <location>
        <begin position="37"/>
        <end position="141"/>
    </location>
</feature>
<evidence type="ECO:0000313" key="6">
    <source>
        <dbReference type="Proteomes" id="UP000051249"/>
    </source>
</evidence>
<keyword evidence="2 5" id="KW-0808">Transferase</keyword>
<proteinExistence type="inferred from homology"/>
<reference evidence="5 6" key="1">
    <citation type="journal article" date="2015" name="Genome Announc.">
        <title>Expanding the biotechnology potential of lactobacilli through comparative genomics of 213 strains and associated genera.</title>
        <authorList>
            <person name="Sun Z."/>
            <person name="Harris H.M."/>
            <person name="McCann A."/>
            <person name="Guo C."/>
            <person name="Argimon S."/>
            <person name="Zhang W."/>
            <person name="Yang X."/>
            <person name="Jeffery I.B."/>
            <person name="Cooney J.C."/>
            <person name="Kagawa T.F."/>
            <person name="Liu W."/>
            <person name="Song Y."/>
            <person name="Salvetti E."/>
            <person name="Wrobel A."/>
            <person name="Rasinkangas P."/>
            <person name="Parkhill J."/>
            <person name="Rea M.C."/>
            <person name="O'Sullivan O."/>
            <person name="Ritari J."/>
            <person name="Douillard F.P."/>
            <person name="Paul Ross R."/>
            <person name="Yang R."/>
            <person name="Briner A.E."/>
            <person name="Felis G.E."/>
            <person name="de Vos W.M."/>
            <person name="Barrangou R."/>
            <person name="Klaenhammer T.R."/>
            <person name="Caufield P.W."/>
            <person name="Cui Y."/>
            <person name="Zhang H."/>
            <person name="O'Toole P.W."/>
        </authorList>
    </citation>
    <scope>NUCLEOTIDE SEQUENCE [LARGE SCALE GENOMIC DNA]</scope>
    <source>
        <strain evidence="5 6">DSM 23026</strain>
    </source>
</reference>
<gene>
    <name evidence="5" type="ORF">IV88_GL001284</name>
</gene>
<evidence type="ECO:0000256" key="2">
    <source>
        <dbReference type="ARBA" id="ARBA00022679"/>
    </source>
</evidence>
<comment type="similarity">
    <text evidence="1">Belongs to the stealth family.</text>
</comment>
<evidence type="ECO:0000259" key="4">
    <source>
        <dbReference type="Pfam" id="PF11380"/>
    </source>
</evidence>
<name>A0A0R2NA84_9LACO</name>
<keyword evidence="3" id="KW-0270">Exopolysaccharide synthesis</keyword>
<dbReference type="EMBL" id="JQCQ01000040">
    <property type="protein sequence ID" value="KRO22188.1"/>
    <property type="molecule type" value="Genomic_DNA"/>
</dbReference>
<dbReference type="AlphaFoldDB" id="A0A0R2NA84"/>
<dbReference type="GO" id="GO:0000271">
    <property type="term" value="P:polysaccharide biosynthetic process"/>
    <property type="evidence" value="ECO:0007669"/>
    <property type="project" value="UniProtKB-KW"/>
</dbReference>
<sequence length="189" mass="22520">MELNGFCCHVGRRKRSEMVKQKNKYSSADTKLNDSDRFRDFGIFRYWFRSVEKYAPWVGKIYLVTEGHLPDWINLNNERLVHVRHQDYIPEKYLPTFNSNVIELNLHRIKDLSESFVLFNDDLFFNAPVKSIDFFESDKAKDVSIYSPIPPHDEFSMIVYNDVRIINKYFSKKMILKKTGVTFFHSNMV</sequence>
<evidence type="ECO:0000256" key="1">
    <source>
        <dbReference type="ARBA" id="ARBA00007583"/>
    </source>
</evidence>
<dbReference type="PANTHER" id="PTHR24045">
    <property type="match status" value="1"/>
</dbReference>
<keyword evidence="6" id="KW-1185">Reference proteome</keyword>